<proteinExistence type="predicted"/>
<accession>A0A326U1S9</accession>
<dbReference type="InterPro" id="IPR036410">
    <property type="entry name" value="HSP_DnaJ_Cys-rich_dom_sf"/>
</dbReference>
<organism evidence="1 2">
    <name type="scientific">Thermosporothrix hazakensis</name>
    <dbReference type="NCBI Taxonomy" id="644383"/>
    <lineage>
        <taxon>Bacteria</taxon>
        <taxon>Bacillati</taxon>
        <taxon>Chloroflexota</taxon>
        <taxon>Ktedonobacteria</taxon>
        <taxon>Ktedonobacterales</taxon>
        <taxon>Thermosporotrichaceae</taxon>
        <taxon>Thermosporothrix</taxon>
    </lineage>
</organism>
<dbReference type="AlphaFoldDB" id="A0A326U1S9"/>
<dbReference type="EMBL" id="QKUF01000019">
    <property type="protein sequence ID" value="PZW25264.1"/>
    <property type="molecule type" value="Genomic_DNA"/>
</dbReference>
<dbReference type="Gene3D" id="6.20.20.10">
    <property type="match status" value="1"/>
</dbReference>
<evidence type="ECO:0000313" key="1">
    <source>
        <dbReference type="EMBL" id="PZW25264.1"/>
    </source>
</evidence>
<dbReference type="SUPFAM" id="SSF57938">
    <property type="entry name" value="DnaJ/Hsp40 cysteine-rich domain"/>
    <property type="match status" value="1"/>
</dbReference>
<sequence>MEEMKNQESGERYKDDTCNMCGGSGTVDDKGTICPDCKGTGVVMA</sequence>
<keyword evidence="2" id="KW-1185">Reference proteome</keyword>
<protein>
    <recommendedName>
        <fullName evidence="3">Chaperone protein DnaJ</fullName>
    </recommendedName>
</protein>
<gene>
    <name evidence="1" type="ORF">EI42_04316</name>
</gene>
<name>A0A326U1S9_THEHA</name>
<evidence type="ECO:0000313" key="2">
    <source>
        <dbReference type="Proteomes" id="UP000248806"/>
    </source>
</evidence>
<comment type="caution">
    <text evidence="1">The sequence shown here is derived from an EMBL/GenBank/DDBJ whole genome shotgun (WGS) entry which is preliminary data.</text>
</comment>
<evidence type="ECO:0008006" key="3">
    <source>
        <dbReference type="Google" id="ProtNLM"/>
    </source>
</evidence>
<dbReference type="Proteomes" id="UP000248806">
    <property type="component" value="Unassembled WGS sequence"/>
</dbReference>
<reference evidence="1 2" key="1">
    <citation type="submission" date="2018-06" db="EMBL/GenBank/DDBJ databases">
        <title>Genomic Encyclopedia of Archaeal and Bacterial Type Strains, Phase II (KMG-II): from individual species to whole genera.</title>
        <authorList>
            <person name="Goeker M."/>
        </authorList>
    </citation>
    <scope>NUCLEOTIDE SEQUENCE [LARGE SCALE GENOMIC DNA]</scope>
    <source>
        <strain evidence="1 2">ATCC BAA-1881</strain>
    </source>
</reference>